<dbReference type="EMBL" id="JAJFZV010000018">
    <property type="protein sequence ID" value="MCC3299249.1"/>
    <property type="molecule type" value="Genomic_DNA"/>
</dbReference>
<name>A0A9X1SGD0_9MICC</name>
<evidence type="ECO:0000256" key="1">
    <source>
        <dbReference type="ARBA" id="ARBA00006611"/>
    </source>
</evidence>
<comment type="similarity">
    <text evidence="1">Belongs to the GSP E family.</text>
</comment>
<dbReference type="InterPro" id="IPR006321">
    <property type="entry name" value="PilT/PilU"/>
</dbReference>
<dbReference type="InterPro" id="IPR001482">
    <property type="entry name" value="T2SS/T4SS_dom"/>
</dbReference>
<comment type="caution">
    <text evidence="3">The sequence shown here is derived from an EMBL/GenBank/DDBJ whole genome shotgun (WGS) entry which is preliminary data.</text>
</comment>
<dbReference type="RefSeq" id="WP_227897237.1">
    <property type="nucleotide sequence ID" value="NZ_CP099467.1"/>
</dbReference>
<organism evidence="3 4">
    <name type="scientific">Arthrobacter caoxuetaonis</name>
    <dbReference type="NCBI Taxonomy" id="2886935"/>
    <lineage>
        <taxon>Bacteria</taxon>
        <taxon>Bacillati</taxon>
        <taxon>Actinomycetota</taxon>
        <taxon>Actinomycetes</taxon>
        <taxon>Micrococcales</taxon>
        <taxon>Micrococcaceae</taxon>
        <taxon>Arthrobacter</taxon>
    </lineage>
</organism>
<dbReference type="NCBIfam" id="TIGR01420">
    <property type="entry name" value="pilT_fam"/>
    <property type="match status" value="1"/>
</dbReference>
<protein>
    <submittedName>
        <fullName evidence="3">PilT/PilU family type 4a pilus ATPase</fullName>
    </submittedName>
</protein>
<proteinExistence type="inferred from homology"/>
<dbReference type="Gene3D" id="3.30.450.90">
    <property type="match status" value="1"/>
</dbReference>
<gene>
    <name evidence="3" type="ORF">LJ757_15775</name>
</gene>
<dbReference type="PANTHER" id="PTHR30486">
    <property type="entry name" value="TWITCHING MOTILITY PROTEIN PILT"/>
    <property type="match status" value="1"/>
</dbReference>
<evidence type="ECO:0000313" key="4">
    <source>
        <dbReference type="Proteomes" id="UP001139158"/>
    </source>
</evidence>
<dbReference type="GO" id="GO:0016887">
    <property type="term" value="F:ATP hydrolysis activity"/>
    <property type="evidence" value="ECO:0007669"/>
    <property type="project" value="InterPro"/>
</dbReference>
<dbReference type="GO" id="GO:0005524">
    <property type="term" value="F:ATP binding"/>
    <property type="evidence" value="ECO:0007669"/>
    <property type="project" value="InterPro"/>
</dbReference>
<dbReference type="AlphaFoldDB" id="A0A9X1SGD0"/>
<evidence type="ECO:0000259" key="2">
    <source>
        <dbReference type="PROSITE" id="PS00662"/>
    </source>
</evidence>
<accession>A0A9X1SGD0</accession>
<dbReference type="Proteomes" id="UP001139158">
    <property type="component" value="Unassembled WGS sequence"/>
</dbReference>
<reference evidence="3" key="1">
    <citation type="submission" date="2021-10" db="EMBL/GenBank/DDBJ databases">
        <title>Novel species in genus Arthrobacter.</title>
        <authorList>
            <person name="Liu Y."/>
        </authorList>
    </citation>
    <scope>NUCLEOTIDE SEQUENCE</scope>
    <source>
        <strain evidence="3">Zg-Y453</strain>
    </source>
</reference>
<dbReference type="Pfam" id="PF00437">
    <property type="entry name" value="T2SSE"/>
    <property type="match status" value="1"/>
</dbReference>
<dbReference type="InterPro" id="IPR027417">
    <property type="entry name" value="P-loop_NTPase"/>
</dbReference>
<dbReference type="SUPFAM" id="SSF52540">
    <property type="entry name" value="P-loop containing nucleoside triphosphate hydrolases"/>
    <property type="match status" value="1"/>
</dbReference>
<dbReference type="Gene3D" id="3.40.50.300">
    <property type="entry name" value="P-loop containing nucleotide triphosphate hydrolases"/>
    <property type="match status" value="1"/>
</dbReference>
<feature type="domain" description="Bacterial type II secretion system protein E" evidence="2">
    <location>
        <begin position="204"/>
        <end position="218"/>
    </location>
</feature>
<sequence>MTETHAPAAVREIDALLARTLEMKGSDLHLAAGKPPWVSRHGSVTPMEGITNVLSGAQLVSLFKPMVAESEWKRYLAKKRLDFSYAIPQSRFRAHFAVAGGQPMAVFRTIPNTVPDYDDLGLPPVLKKLIHLEAGIIPFVGVTGSGKSSSLAALIKLAKNEFNKKIITIENPIEFRHTDAKSLIIQREIGPDVDNFALGIEDAMREAPDIIVVGEMRDPETMMAAISAATSGHLVLTTIHAESTADVPTRILDSMPESRVADVRAQLSRSLKAAVYQKLLPKKGGEGRVLAAEVMMMNSAIANMIRQNDLEGIASQLMVKSSGSIPFEVSLVNLVADGIVNESAALRAELTPGSYMRQKAAGRR</sequence>
<dbReference type="InterPro" id="IPR050921">
    <property type="entry name" value="T4SS_GSP_E_ATPase"/>
</dbReference>
<dbReference type="PROSITE" id="PS00662">
    <property type="entry name" value="T2SP_E"/>
    <property type="match status" value="1"/>
</dbReference>
<evidence type="ECO:0000313" key="3">
    <source>
        <dbReference type="EMBL" id="MCC3299249.1"/>
    </source>
</evidence>
<keyword evidence="4" id="KW-1185">Reference proteome</keyword>